<sequence length="104" mass="11575">MLRLCLFCLCTVPRHRGRYHWPSEADHNLERGETLKLRQSFCYEAQRSGGKAGLSGPSTSGAYIFSPADDEPYDLGMHATHRIIKVYCEAAASSAIIGYNEADH</sequence>
<dbReference type="Proteomes" id="UP001321473">
    <property type="component" value="Unassembled WGS sequence"/>
</dbReference>
<keyword evidence="2" id="KW-1185">Reference proteome</keyword>
<protein>
    <submittedName>
        <fullName evidence="1">Uncharacterized protein</fullName>
    </submittedName>
</protein>
<dbReference type="AlphaFoldDB" id="A0AAQ4DE32"/>
<reference evidence="1 2" key="1">
    <citation type="journal article" date="2023" name="Arcadia Sci">
        <title>De novo assembly of a long-read Amblyomma americanum tick genome.</title>
        <authorList>
            <person name="Chou S."/>
            <person name="Poskanzer K.E."/>
            <person name="Rollins M."/>
            <person name="Thuy-Boun P.S."/>
        </authorList>
    </citation>
    <scope>NUCLEOTIDE SEQUENCE [LARGE SCALE GENOMIC DNA]</scope>
    <source>
        <strain evidence="1">F_SG_1</strain>
        <tissue evidence="1">Salivary glands</tissue>
    </source>
</reference>
<name>A0AAQ4DE32_AMBAM</name>
<dbReference type="EMBL" id="JARKHS020032012">
    <property type="protein sequence ID" value="KAK8760722.1"/>
    <property type="molecule type" value="Genomic_DNA"/>
</dbReference>
<proteinExistence type="predicted"/>
<comment type="caution">
    <text evidence="1">The sequence shown here is derived from an EMBL/GenBank/DDBJ whole genome shotgun (WGS) entry which is preliminary data.</text>
</comment>
<evidence type="ECO:0000313" key="1">
    <source>
        <dbReference type="EMBL" id="KAK8760722.1"/>
    </source>
</evidence>
<accession>A0AAQ4DE32</accession>
<gene>
    <name evidence="1" type="ORF">V5799_028011</name>
</gene>
<organism evidence="1 2">
    <name type="scientific">Amblyomma americanum</name>
    <name type="common">Lone star tick</name>
    <dbReference type="NCBI Taxonomy" id="6943"/>
    <lineage>
        <taxon>Eukaryota</taxon>
        <taxon>Metazoa</taxon>
        <taxon>Ecdysozoa</taxon>
        <taxon>Arthropoda</taxon>
        <taxon>Chelicerata</taxon>
        <taxon>Arachnida</taxon>
        <taxon>Acari</taxon>
        <taxon>Parasitiformes</taxon>
        <taxon>Ixodida</taxon>
        <taxon>Ixodoidea</taxon>
        <taxon>Ixodidae</taxon>
        <taxon>Amblyomminae</taxon>
        <taxon>Amblyomma</taxon>
    </lineage>
</organism>
<evidence type="ECO:0000313" key="2">
    <source>
        <dbReference type="Proteomes" id="UP001321473"/>
    </source>
</evidence>